<dbReference type="EMBL" id="CAFBMJ010000045">
    <property type="protein sequence ID" value="CAB4902676.1"/>
    <property type="molecule type" value="Genomic_DNA"/>
</dbReference>
<organism evidence="1">
    <name type="scientific">freshwater metagenome</name>
    <dbReference type="NCBI Taxonomy" id="449393"/>
    <lineage>
        <taxon>unclassified sequences</taxon>
        <taxon>metagenomes</taxon>
        <taxon>ecological metagenomes</taxon>
    </lineage>
</organism>
<protein>
    <submittedName>
        <fullName evidence="1">Unannotated protein</fullName>
    </submittedName>
</protein>
<dbReference type="Gene3D" id="3.30.9.10">
    <property type="entry name" value="D-Amino Acid Oxidase, subunit A, domain 2"/>
    <property type="match status" value="1"/>
</dbReference>
<gene>
    <name evidence="1" type="ORF">UFOPK3573_00727</name>
</gene>
<evidence type="ECO:0000313" key="1">
    <source>
        <dbReference type="EMBL" id="CAB4902676.1"/>
    </source>
</evidence>
<proteinExistence type="predicted"/>
<accession>A0A6J7G6A2</accession>
<dbReference type="InterPro" id="IPR036188">
    <property type="entry name" value="FAD/NAD-bd_sf"/>
</dbReference>
<dbReference type="AlphaFoldDB" id="A0A6J7G6A2"/>
<sequence>MYFFGGKMSVDLESRPESWAKLSQHFFETFPQLEGVKFSHVWGGAIDTCSRYSVFWGKAMRNRVAYAIGYTGLGVASSRFGAEVMLDLLDGRKTEATQTKFVQSKPLPFPPEPFRFIGIQTTRWALSREDRTGKRNLWLRTLDRLGLGFDS</sequence>
<reference evidence="1" key="1">
    <citation type="submission" date="2020-05" db="EMBL/GenBank/DDBJ databases">
        <authorList>
            <person name="Chiriac C."/>
            <person name="Salcher M."/>
            <person name="Ghai R."/>
            <person name="Kavagutti S V."/>
        </authorList>
    </citation>
    <scope>NUCLEOTIDE SEQUENCE</scope>
</reference>
<name>A0A6J7G6A2_9ZZZZ</name>
<dbReference type="Gene3D" id="3.50.50.60">
    <property type="entry name" value="FAD/NAD(P)-binding domain"/>
    <property type="match status" value="1"/>
</dbReference>